<evidence type="ECO:0000256" key="9">
    <source>
        <dbReference type="HAMAP-Rule" id="MF_00096"/>
    </source>
</evidence>
<keyword evidence="3 9" id="KW-0547">Nucleotide-binding</keyword>
<dbReference type="InterPro" id="IPR016151">
    <property type="entry name" value="DNA_mismatch_repair_MutS_N"/>
</dbReference>
<dbReference type="Gene3D" id="1.10.1420.10">
    <property type="match status" value="2"/>
</dbReference>
<evidence type="ECO:0000256" key="4">
    <source>
        <dbReference type="ARBA" id="ARBA00022763"/>
    </source>
</evidence>
<dbReference type="SUPFAM" id="SSF53150">
    <property type="entry name" value="DNA repair protein MutS, domain II"/>
    <property type="match status" value="1"/>
</dbReference>
<dbReference type="InterPro" id="IPR036187">
    <property type="entry name" value="DNA_mismatch_repair_MutS_sf"/>
</dbReference>
<keyword evidence="6 9" id="KW-0238">DNA-binding</keyword>
<accession>A0A7V3RDW8</accession>
<dbReference type="SUPFAM" id="SSF52540">
    <property type="entry name" value="P-loop containing nucleoside triphosphate hydrolases"/>
    <property type="match status" value="1"/>
</dbReference>
<dbReference type="GO" id="GO:0030983">
    <property type="term" value="F:mismatched DNA binding"/>
    <property type="evidence" value="ECO:0007669"/>
    <property type="project" value="InterPro"/>
</dbReference>
<evidence type="ECO:0000256" key="2">
    <source>
        <dbReference type="ARBA" id="ARBA00021982"/>
    </source>
</evidence>
<dbReference type="SMART" id="SM00534">
    <property type="entry name" value="MUTSac"/>
    <property type="match status" value="1"/>
</dbReference>
<dbReference type="Pfam" id="PF05192">
    <property type="entry name" value="MutS_III"/>
    <property type="match status" value="1"/>
</dbReference>
<dbReference type="PIRSF" id="PIRSF037677">
    <property type="entry name" value="DNA_mis_repair_Msh6"/>
    <property type="match status" value="1"/>
</dbReference>
<dbReference type="PANTHER" id="PTHR11361">
    <property type="entry name" value="DNA MISMATCH REPAIR PROTEIN MUTS FAMILY MEMBER"/>
    <property type="match status" value="1"/>
</dbReference>
<dbReference type="InterPro" id="IPR007696">
    <property type="entry name" value="DNA_mismatch_repair_MutS_core"/>
</dbReference>
<evidence type="ECO:0000259" key="11">
    <source>
        <dbReference type="PROSITE" id="PS00486"/>
    </source>
</evidence>
<dbReference type="EMBL" id="DTPE01000075">
    <property type="protein sequence ID" value="HGE74831.1"/>
    <property type="molecule type" value="Genomic_DNA"/>
</dbReference>
<dbReference type="InterPro" id="IPR036678">
    <property type="entry name" value="MutS_con_dom_sf"/>
</dbReference>
<dbReference type="InterPro" id="IPR027417">
    <property type="entry name" value="P-loop_NTPase"/>
</dbReference>
<dbReference type="Pfam" id="PF05190">
    <property type="entry name" value="MutS_IV"/>
    <property type="match status" value="1"/>
</dbReference>
<evidence type="ECO:0000256" key="7">
    <source>
        <dbReference type="ARBA" id="ARBA00023204"/>
    </source>
</evidence>
<dbReference type="SUPFAM" id="SSF48334">
    <property type="entry name" value="DNA repair protein MutS, domain III"/>
    <property type="match status" value="1"/>
</dbReference>
<keyword evidence="7 9" id="KW-0234">DNA repair</keyword>
<dbReference type="InterPro" id="IPR017261">
    <property type="entry name" value="DNA_mismatch_repair_MutS/MSH"/>
</dbReference>
<sequence>MSNDLTPMMIQYSNIKSKYPDCVLLFRLGDFYEAFDDDARYVSKVLGLVLTHRSDHPMAGIPHHALGIYLKKLIEQGNKVAICDQLEDPATAKGIVKRDVTRVVTPGTLIDEDILTESNNYIAAFYKDQVSLIDISTGDFFLDHGFEAIERYAPSHVIHQGELDSLEGILTERVEDWYFDPNNSAQTIKDHFKISDISFLELTKGEEIAASAILKYLDITQKRTLKNIRYPLKIVENERVFLDPSTISNLEILESKSGISLYSHMKRTVTGMGQRLLKREIISPLLKVEEIEERFELVEMLVNNSRALESLREILSRIQDIERIVSRVAYPAATPSDLVALRESIELFDTLNGWIMSNGIFKDSTLDTMDTLEKFLKKAIADDPSGNIGDGHVIAEGFSKELDESRSILLDADGYIKRYQEKEKNRLGNKIKVGYSSVFGYYIEISNGYRGEIPSEYVRKQTLVNCERYTTPELSEIEHKVLHASETIKALEIKAFDTVCEEILKYKDILTANSSKIAFIDMLASFAQIAIDEAYVRPTLSNTVKIRGGRHPIVEKRVNDFVPNDLDIDEKRNFAILTGPNMSGKSTFIRQTAIISLMAQIGSFVPAKKATLKVFDRIFTRIGAKDDLASNRSTFLVEMSEVATILHSATSNSLIILDEVGRGTSTFDGLSIAWAVSEYISQRIKAFTIFATHYNELSELEKIYSNIYNLTIEVAEKGDSVLFLHRVVPGMADKSYGIEVARIAGIPVEIVNRAYEVADALSSASQIKKGVRFLTAGEVEAIKGKLKKMNEDQMKIF</sequence>
<dbReference type="Pfam" id="PF01624">
    <property type="entry name" value="MutS_I"/>
    <property type="match status" value="1"/>
</dbReference>
<dbReference type="FunFam" id="3.40.1170.10:FF:000001">
    <property type="entry name" value="DNA mismatch repair protein MutS"/>
    <property type="match status" value="1"/>
</dbReference>
<organism evidence="12">
    <name type="scientific">Mesoaciditoga lauensis</name>
    <dbReference type="NCBI Taxonomy" id="1495039"/>
    <lineage>
        <taxon>Bacteria</taxon>
        <taxon>Thermotogati</taxon>
        <taxon>Thermotogota</taxon>
        <taxon>Thermotogae</taxon>
        <taxon>Mesoaciditogales</taxon>
        <taxon>Mesoaciditogaceae</taxon>
        <taxon>Mesoaciditoga</taxon>
    </lineage>
</organism>
<comment type="similarity">
    <text evidence="1 9 10">Belongs to the DNA mismatch repair MutS family.</text>
</comment>
<dbReference type="InterPro" id="IPR045076">
    <property type="entry name" value="MutS"/>
</dbReference>
<evidence type="ECO:0000256" key="6">
    <source>
        <dbReference type="ARBA" id="ARBA00023125"/>
    </source>
</evidence>
<evidence type="ECO:0000256" key="8">
    <source>
        <dbReference type="ARBA" id="ARBA00024647"/>
    </source>
</evidence>
<dbReference type="Pfam" id="PF00488">
    <property type="entry name" value="MutS_V"/>
    <property type="match status" value="1"/>
</dbReference>
<gene>
    <name evidence="9 12" type="primary">mutS</name>
    <name evidence="12" type="ORF">ENX73_01740</name>
</gene>
<name>A0A7V3RDW8_9BACT</name>
<feature type="binding site" evidence="9">
    <location>
        <begin position="579"/>
        <end position="586"/>
    </location>
    <ligand>
        <name>ATP</name>
        <dbReference type="ChEBI" id="CHEBI:30616"/>
    </ligand>
</feature>
<dbReference type="Pfam" id="PF05188">
    <property type="entry name" value="MutS_II"/>
    <property type="match status" value="1"/>
</dbReference>
<comment type="function">
    <text evidence="8 9">This protein is involved in the repair of mismatches in DNA. It is possible that it carries out the mismatch recognition step. This protein has a weak ATPase activity.</text>
</comment>
<dbReference type="InterPro" id="IPR007861">
    <property type="entry name" value="DNA_mismatch_repair_MutS_clamp"/>
</dbReference>
<dbReference type="InterPro" id="IPR005748">
    <property type="entry name" value="DNA_mismatch_repair_MutS"/>
</dbReference>
<dbReference type="FunFam" id="3.40.50.300:FF:000870">
    <property type="entry name" value="MutS protein homolog 4"/>
    <property type="match status" value="1"/>
</dbReference>
<dbReference type="NCBIfam" id="NF003810">
    <property type="entry name" value="PRK05399.1"/>
    <property type="match status" value="1"/>
</dbReference>
<dbReference type="PANTHER" id="PTHR11361:SF34">
    <property type="entry name" value="DNA MISMATCH REPAIR PROTEIN MSH1, MITOCHONDRIAL"/>
    <property type="match status" value="1"/>
</dbReference>
<dbReference type="InterPro" id="IPR007695">
    <property type="entry name" value="DNA_mismatch_repair_MutS-lik_N"/>
</dbReference>
<dbReference type="Gene3D" id="3.40.50.300">
    <property type="entry name" value="P-loop containing nucleotide triphosphate hydrolases"/>
    <property type="match status" value="1"/>
</dbReference>
<dbReference type="GO" id="GO:0006298">
    <property type="term" value="P:mismatch repair"/>
    <property type="evidence" value="ECO:0007669"/>
    <property type="project" value="UniProtKB-UniRule"/>
</dbReference>
<dbReference type="PROSITE" id="PS00486">
    <property type="entry name" value="DNA_MISMATCH_REPAIR_2"/>
    <property type="match status" value="1"/>
</dbReference>
<dbReference type="GO" id="GO:0005524">
    <property type="term" value="F:ATP binding"/>
    <property type="evidence" value="ECO:0007669"/>
    <property type="project" value="UniProtKB-UniRule"/>
</dbReference>
<feature type="domain" description="DNA mismatch repair proteins mutS family" evidence="11">
    <location>
        <begin position="653"/>
        <end position="669"/>
    </location>
</feature>
<evidence type="ECO:0000256" key="1">
    <source>
        <dbReference type="ARBA" id="ARBA00006271"/>
    </source>
</evidence>
<dbReference type="GO" id="GO:0005829">
    <property type="term" value="C:cytosol"/>
    <property type="evidence" value="ECO:0007669"/>
    <property type="project" value="TreeGrafter"/>
</dbReference>
<comment type="caution">
    <text evidence="12">The sequence shown here is derived from an EMBL/GenBank/DDBJ whole genome shotgun (WGS) entry which is preliminary data.</text>
</comment>
<dbReference type="HAMAP" id="MF_00096">
    <property type="entry name" value="MutS"/>
    <property type="match status" value="1"/>
</dbReference>
<evidence type="ECO:0000256" key="5">
    <source>
        <dbReference type="ARBA" id="ARBA00022840"/>
    </source>
</evidence>
<dbReference type="CDD" id="cd03284">
    <property type="entry name" value="ABC_MutS1"/>
    <property type="match status" value="1"/>
</dbReference>
<keyword evidence="4 9" id="KW-0227">DNA damage</keyword>
<evidence type="ECO:0000256" key="3">
    <source>
        <dbReference type="ARBA" id="ARBA00022741"/>
    </source>
</evidence>
<evidence type="ECO:0000256" key="10">
    <source>
        <dbReference type="RuleBase" id="RU003756"/>
    </source>
</evidence>
<dbReference type="AlphaFoldDB" id="A0A7V3RDW8"/>
<dbReference type="InterPro" id="IPR007860">
    <property type="entry name" value="DNA_mmatch_repair_MutS_con_dom"/>
</dbReference>
<protein>
    <recommendedName>
        <fullName evidence="2 9">DNA mismatch repair protein MutS</fullName>
    </recommendedName>
</protein>
<keyword evidence="5 9" id="KW-0067">ATP-binding</keyword>
<dbReference type="InterPro" id="IPR000432">
    <property type="entry name" value="DNA_mismatch_repair_MutS_C"/>
</dbReference>
<dbReference type="Gene3D" id="3.40.1170.10">
    <property type="entry name" value="DNA repair protein MutS, domain I"/>
    <property type="match status" value="1"/>
</dbReference>
<dbReference type="SUPFAM" id="SSF55271">
    <property type="entry name" value="DNA repair protein MutS, domain I"/>
    <property type="match status" value="1"/>
</dbReference>
<reference evidence="12" key="1">
    <citation type="journal article" date="2020" name="mSystems">
        <title>Genome- and Community-Level Interaction Insights into Carbon Utilization and Element Cycling Functions of Hydrothermarchaeota in Hydrothermal Sediment.</title>
        <authorList>
            <person name="Zhou Z."/>
            <person name="Liu Y."/>
            <person name="Xu W."/>
            <person name="Pan J."/>
            <person name="Luo Z.H."/>
            <person name="Li M."/>
        </authorList>
    </citation>
    <scope>NUCLEOTIDE SEQUENCE [LARGE SCALE GENOMIC DNA]</scope>
    <source>
        <strain evidence="12">SpSt-966</strain>
    </source>
</reference>
<dbReference type="SMART" id="SM00533">
    <property type="entry name" value="MUTSd"/>
    <property type="match status" value="1"/>
</dbReference>
<dbReference type="GO" id="GO:0003684">
    <property type="term" value="F:damaged DNA binding"/>
    <property type="evidence" value="ECO:0007669"/>
    <property type="project" value="UniProtKB-UniRule"/>
</dbReference>
<dbReference type="GO" id="GO:0140664">
    <property type="term" value="F:ATP-dependent DNA damage sensor activity"/>
    <property type="evidence" value="ECO:0007669"/>
    <property type="project" value="InterPro"/>
</dbReference>
<evidence type="ECO:0000313" key="12">
    <source>
        <dbReference type="EMBL" id="HGE74831.1"/>
    </source>
</evidence>
<proteinExistence type="inferred from homology"/>
<dbReference type="Gene3D" id="3.30.420.110">
    <property type="entry name" value="MutS, connector domain"/>
    <property type="match status" value="1"/>
</dbReference>
<dbReference type="NCBIfam" id="TIGR01070">
    <property type="entry name" value="mutS1"/>
    <property type="match status" value="1"/>
</dbReference>